<name>A0ABT4VDW1_9HELI</name>
<accession>A0ABT4VDW1</accession>
<dbReference type="Gene3D" id="3.10.129.10">
    <property type="entry name" value="Hotdog Thioesterase"/>
    <property type="match status" value="1"/>
</dbReference>
<keyword evidence="3" id="KW-1185">Reference proteome</keyword>
<dbReference type="Proteomes" id="UP001210261">
    <property type="component" value="Unassembled WGS sequence"/>
</dbReference>
<comment type="caution">
    <text evidence="2">The sequence shown here is derived from an EMBL/GenBank/DDBJ whole genome shotgun (WGS) entry which is preliminary data.</text>
</comment>
<dbReference type="InterPro" id="IPR029069">
    <property type="entry name" value="HotDog_dom_sf"/>
</dbReference>
<dbReference type="RefSeq" id="WP_271021179.1">
    <property type="nucleotide sequence ID" value="NZ_JAQHXR010000002.1"/>
</dbReference>
<dbReference type="PANTHER" id="PTHR30272:SF3">
    <property type="entry name" value="(3R)-HYDROXYMYRISTOYL-[ACYL CARRIER PROTEIN] DEHYDRATASE"/>
    <property type="match status" value="1"/>
</dbReference>
<sequence length="155" mass="17818">MEILRNLNPIEIQKYQANRYPWFFLDIIEEIKPGEYAKGYKNFTYNEWFFPPHFEDNPIVPGFILTESLVQVFIMTFLTLNGNKGAIATDLSSSSSSFHIEVKPGDRLDIESKLFSYKRGIAKGESIGYIKDKVAVKANFIVCIPSILNKFKPRV</sequence>
<evidence type="ECO:0000313" key="2">
    <source>
        <dbReference type="EMBL" id="MDA3968886.1"/>
    </source>
</evidence>
<dbReference type="EMBL" id="JAQHXR010000002">
    <property type="protein sequence ID" value="MDA3968886.1"/>
    <property type="molecule type" value="Genomic_DNA"/>
</dbReference>
<gene>
    <name evidence="2" type="ORF">PF021_04260</name>
</gene>
<reference evidence="2 3" key="1">
    <citation type="submission" date="2023-01" db="EMBL/GenBank/DDBJ databases">
        <title>Description of Helicobacter ibis sp. nov. isolated from faecal droppings of black-faced ibis (Theristicus melanopis).</title>
        <authorList>
            <person name="Lopez-Cantillo M."/>
            <person name="Vidal-Veuthey B."/>
            <person name="Mella A."/>
            <person name="De La Haba R."/>
            <person name="Collado L."/>
        </authorList>
    </citation>
    <scope>NUCLEOTIDE SEQUENCE [LARGE SCALE GENOMIC DNA]</scope>
    <source>
        <strain evidence="2 3">A82</strain>
    </source>
</reference>
<dbReference type="InterPro" id="IPR013114">
    <property type="entry name" value="FabA_FabZ"/>
</dbReference>
<dbReference type="CDD" id="cd01288">
    <property type="entry name" value="FabZ"/>
    <property type="match status" value="1"/>
</dbReference>
<organism evidence="2 3">
    <name type="scientific">Helicobacter ibis</name>
    <dbReference type="NCBI Taxonomy" id="2962633"/>
    <lineage>
        <taxon>Bacteria</taxon>
        <taxon>Pseudomonadati</taxon>
        <taxon>Campylobacterota</taxon>
        <taxon>Epsilonproteobacteria</taxon>
        <taxon>Campylobacterales</taxon>
        <taxon>Helicobacteraceae</taxon>
        <taxon>Helicobacter</taxon>
    </lineage>
</organism>
<evidence type="ECO:0000256" key="1">
    <source>
        <dbReference type="ARBA" id="ARBA00023239"/>
    </source>
</evidence>
<dbReference type="SUPFAM" id="SSF54637">
    <property type="entry name" value="Thioesterase/thiol ester dehydrase-isomerase"/>
    <property type="match status" value="1"/>
</dbReference>
<evidence type="ECO:0000313" key="3">
    <source>
        <dbReference type="Proteomes" id="UP001210261"/>
    </source>
</evidence>
<proteinExistence type="predicted"/>
<dbReference type="Pfam" id="PF07977">
    <property type="entry name" value="FabA"/>
    <property type="match status" value="1"/>
</dbReference>
<keyword evidence="1" id="KW-0456">Lyase</keyword>
<dbReference type="PANTHER" id="PTHR30272">
    <property type="entry name" value="3-HYDROXYACYL-[ACYL-CARRIER-PROTEIN] DEHYDRATASE"/>
    <property type="match status" value="1"/>
</dbReference>
<protein>
    <submittedName>
        <fullName evidence="2">Beta-hydroxyacyl-ACP dehydratase</fullName>
    </submittedName>
</protein>